<evidence type="ECO:0000313" key="3">
    <source>
        <dbReference type="EMBL" id="CRZ11858.1"/>
    </source>
</evidence>
<protein>
    <recommendedName>
        <fullName evidence="2">C3H1-type domain-containing protein</fullName>
    </recommendedName>
</protein>
<name>A0A0H5RD02_9EUKA</name>
<accession>A0A0H5RD02</accession>
<keyword evidence="1" id="KW-0862">Zinc</keyword>
<feature type="zinc finger region" description="C3H1-type" evidence="1">
    <location>
        <begin position="68"/>
        <end position="96"/>
    </location>
</feature>
<proteinExistence type="predicted"/>
<sequence>MDTESHCGNIASSDSPHVIKLPAVSDPASVKSTACIKPDEVRTLSPLLKNAIMPAEYGSHKSESPATRNLVAPCPLHFFGPGCRDGESCKLSHDSNSAGWQRPW</sequence>
<evidence type="ECO:0000256" key="1">
    <source>
        <dbReference type="PROSITE-ProRule" id="PRU00723"/>
    </source>
</evidence>
<dbReference type="EMBL" id="HACM01011416">
    <property type="protein sequence ID" value="CRZ11858.1"/>
    <property type="molecule type" value="Transcribed_RNA"/>
</dbReference>
<reference evidence="3" key="1">
    <citation type="submission" date="2015-04" db="EMBL/GenBank/DDBJ databases">
        <title>The genome sequence of the plant pathogenic Rhizarian Plasmodiophora brassicae reveals insights in its biotrophic life cycle and the origin of chitin synthesis.</title>
        <authorList>
            <person name="Schwelm A."/>
            <person name="Fogelqvist J."/>
            <person name="Knaust A."/>
            <person name="Julke S."/>
            <person name="Lilja T."/>
            <person name="Dhandapani V."/>
            <person name="Bonilla-Rosso G."/>
            <person name="Karlsson M."/>
            <person name="Shevchenko A."/>
            <person name="Choi S.R."/>
            <person name="Kim H.G."/>
            <person name="Park J.Y."/>
            <person name="Lim Y.P."/>
            <person name="Ludwig-Muller J."/>
            <person name="Dixelius C."/>
        </authorList>
    </citation>
    <scope>NUCLEOTIDE SEQUENCE</scope>
    <source>
        <tissue evidence="3">Potato root galls</tissue>
    </source>
</reference>
<dbReference type="GO" id="GO:0008270">
    <property type="term" value="F:zinc ion binding"/>
    <property type="evidence" value="ECO:0007669"/>
    <property type="project" value="UniProtKB-KW"/>
</dbReference>
<evidence type="ECO:0000259" key="2">
    <source>
        <dbReference type="PROSITE" id="PS50103"/>
    </source>
</evidence>
<dbReference type="PROSITE" id="PS50103">
    <property type="entry name" value="ZF_C3H1"/>
    <property type="match status" value="1"/>
</dbReference>
<dbReference type="InterPro" id="IPR000571">
    <property type="entry name" value="Znf_CCCH"/>
</dbReference>
<keyword evidence="1" id="KW-0479">Metal-binding</keyword>
<organism evidence="3">
    <name type="scientific">Spongospora subterranea</name>
    <dbReference type="NCBI Taxonomy" id="70186"/>
    <lineage>
        <taxon>Eukaryota</taxon>
        <taxon>Sar</taxon>
        <taxon>Rhizaria</taxon>
        <taxon>Endomyxa</taxon>
        <taxon>Phytomyxea</taxon>
        <taxon>Plasmodiophorida</taxon>
        <taxon>Plasmodiophoridae</taxon>
        <taxon>Spongospora</taxon>
    </lineage>
</organism>
<feature type="domain" description="C3H1-type" evidence="2">
    <location>
        <begin position="68"/>
        <end position="96"/>
    </location>
</feature>
<dbReference type="AlphaFoldDB" id="A0A0H5RD02"/>
<keyword evidence="1" id="KW-0863">Zinc-finger</keyword>